<dbReference type="GO" id="GO:0007059">
    <property type="term" value="P:chromosome segregation"/>
    <property type="evidence" value="ECO:0007669"/>
    <property type="project" value="TreeGrafter"/>
</dbReference>
<sequence>MALKAKQLSAPVGADLLPQLMREAALPLEESERIPIDKIVPASREWNFYAPLPDDKMLELIESIRENGLLHPIVVWKRKDAPTMVLSGHNRLEAYKKLYQATGDEQYAAIPCMVKTDLTPAQAQEIVVDSNWVQRTLSPSEKARSIRQKYALAGRKARAANGSEHTSTYDIIAQQYGLSGRQIARYVKLGSLQEDLLRLLDSGALSVAAGVKLADLPPHQQTLAAQCVAQHGVKGVKLSACKPGISDEELKRLFQPEEPKQQCVTVQLEVPASLQQEFLHMAQHWLKERVGAP</sequence>
<dbReference type="SUPFAM" id="SSF110849">
    <property type="entry name" value="ParB/Sulfiredoxin"/>
    <property type="match status" value="1"/>
</dbReference>
<dbReference type="InterPro" id="IPR036086">
    <property type="entry name" value="ParB/Sulfiredoxin_sf"/>
</dbReference>
<evidence type="ECO:0000313" key="3">
    <source>
        <dbReference type="Proteomes" id="UP000824209"/>
    </source>
</evidence>
<dbReference type="Pfam" id="PF02195">
    <property type="entry name" value="ParB_N"/>
    <property type="match status" value="1"/>
</dbReference>
<organism evidence="2 3">
    <name type="scientific">Candidatus Ruthenibacterium avium</name>
    <dbReference type="NCBI Taxonomy" id="2838751"/>
    <lineage>
        <taxon>Bacteria</taxon>
        <taxon>Bacillati</taxon>
        <taxon>Bacillota</taxon>
        <taxon>Clostridia</taxon>
        <taxon>Eubacteriales</taxon>
        <taxon>Oscillospiraceae</taxon>
        <taxon>Ruthenibacterium</taxon>
    </lineage>
</organism>
<dbReference type="InterPro" id="IPR003115">
    <property type="entry name" value="ParB_N"/>
</dbReference>
<dbReference type="Gene3D" id="1.10.10.2830">
    <property type="match status" value="1"/>
</dbReference>
<dbReference type="Gene3D" id="3.90.1530.30">
    <property type="match status" value="1"/>
</dbReference>
<comment type="caution">
    <text evidence="2">The sequence shown here is derived from an EMBL/GenBank/DDBJ whole genome shotgun (WGS) entry which is preliminary data.</text>
</comment>
<reference evidence="2" key="1">
    <citation type="journal article" date="2021" name="PeerJ">
        <title>Extensive microbial diversity within the chicken gut microbiome revealed by metagenomics and culture.</title>
        <authorList>
            <person name="Gilroy R."/>
            <person name="Ravi A."/>
            <person name="Getino M."/>
            <person name="Pursley I."/>
            <person name="Horton D.L."/>
            <person name="Alikhan N.F."/>
            <person name="Baker D."/>
            <person name="Gharbi K."/>
            <person name="Hall N."/>
            <person name="Watson M."/>
            <person name="Adriaenssens E.M."/>
            <person name="Foster-Nyarko E."/>
            <person name="Jarju S."/>
            <person name="Secka A."/>
            <person name="Antonio M."/>
            <person name="Oren A."/>
            <person name="Chaudhuri R.R."/>
            <person name="La Ragione R."/>
            <person name="Hildebrand F."/>
            <person name="Pallen M.J."/>
        </authorList>
    </citation>
    <scope>NUCLEOTIDE SEQUENCE</scope>
    <source>
        <strain evidence="2">ChiBcec8-14828</strain>
    </source>
</reference>
<dbReference type="GO" id="GO:0005694">
    <property type="term" value="C:chromosome"/>
    <property type="evidence" value="ECO:0007669"/>
    <property type="project" value="TreeGrafter"/>
</dbReference>
<evidence type="ECO:0000313" key="2">
    <source>
        <dbReference type="EMBL" id="HJB40735.1"/>
    </source>
</evidence>
<dbReference type="PANTHER" id="PTHR33375">
    <property type="entry name" value="CHROMOSOME-PARTITIONING PROTEIN PARB-RELATED"/>
    <property type="match status" value="1"/>
</dbReference>
<name>A0A9D2M4I8_9FIRM</name>
<dbReference type="EMBL" id="DWYA01000090">
    <property type="protein sequence ID" value="HJB40735.1"/>
    <property type="molecule type" value="Genomic_DNA"/>
</dbReference>
<proteinExistence type="predicted"/>
<evidence type="ECO:0000259" key="1">
    <source>
        <dbReference type="SMART" id="SM00470"/>
    </source>
</evidence>
<protein>
    <submittedName>
        <fullName evidence="2">ParB/RepB/Spo0J family partition protein</fullName>
    </submittedName>
</protein>
<accession>A0A9D2M4I8</accession>
<dbReference type="PANTHER" id="PTHR33375:SF1">
    <property type="entry name" value="CHROMOSOME-PARTITIONING PROTEIN PARB-RELATED"/>
    <property type="match status" value="1"/>
</dbReference>
<dbReference type="InterPro" id="IPR050336">
    <property type="entry name" value="Chromosome_partition/occlusion"/>
</dbReference>
<reference evidence="2" key="2">
    <citation type="submission" date="2021-04" db="EMBL/GenBank/DDBJ databases">
        <authorList>
            <person name="Gilroy R."/>
        </authorList>
    </citation>
    <scope>NUCLEOTIDE SEQUENCE</scope>
    <source>
        <strain evidence="2">ChiBcec8-14828</strain>
    </source>
</reference>
<dbReference type="SMART" id="SM00470">
    <property type="entry name" value="ParB"/>
    <property type="match status" value="1"/>
</dbReference>
<dbReference type="Proteomes" id="UP000824209">
    <property type="component" value="Unassembled WGS sequence"/>
</dbReference>
<dbReference type="AlphaFoldDB" id="A0A9D2M4I8"/>
<feature type="domain" description="ParB-like N-terminal" evidence="1">
    <location>
        <begin position="32"/>
        <end position="132"/>
    </location>
</feature>
<gene>
    <name evidence="2" type="ORF">H9943_10125</name>
</gene>